<evidence type="ECO:0000256" key="2">
    <source>
        <dbReference type="ARBA" id="ARBA00023054"/>
    </source>
</evidence>
<comment type="similarity">
    <text evidence="1">Belongs to the DRC1 family.</text>
</comment>
<evidence type="ECO:0000256" key="4">
    <source>
        <dbReference type="SAM" id="MobiDB-lite"/>
    </source>
</evidence>
<dbReference type="GO" id="GO:0060285">
    <property type="term" value="P:cilium-dependent cell motility"/>
    <property type="evidence" value="ECO:0007669"/>
    <property type="project" value="TreeGrafter"/>
</dbReference>
<feature type="coiled-coil region" evidence="3">
    <location>
        <begin position="155"/>
        <end position="204"/>
    </location>
</feature>
<dbReference type="AlphaFoldDB" id="A0A310SEY4"/>
<dbReference type="InterPro" id="IPR039750">
    <property type="entry name" value="DRC1/DRC2"/>
</dbReference>
<sequence>MSLHDKHSEISDHSEEPSILSSDANERKLARRLRVQRRLQARDKQVKDQVEEVEEITPIEKQILDSVDALEKLAAEGDEVVAGIRVANDAKELERRKEMQETRERLLVMLEEEDKKCSGQYREITDKWPDILATKHPLDIHDQLEAQNAKCLEILNKKDDLIAELKQELNNADLKFAEDVKKQNEDVDLLIERMENQIQTMTKAYRYEVEMIENVVEAERKILLESSLEKWNVLFKKLQDDTFEAREKRKEVMREYEEEMQKAMIEHQEEFRKQKIMFELEIQNLQLQNMKAFCMMNVEKLDYNYAVLKRRDEENTIVKNQQKRKINKLQDVINDLKKTYSGLEESSRAEIQKFTNQMLKMHQAILDLEEKSNYLATINDKRYMQIWDMNIKTANELIDKILTADRIIHEQLLIMEWKPPEEQLWKKEDLPSYCGAMCALKAEREETRKRKMISKSYKPATSLDDINLERRLLNHILKLISDHCDYLIEDTLKNLLSDYAEEDKLLIRLDKVFEALKITSEKELQFLLNFFLPYAHCPTCTIKVVSTPSICRQSGEATESSSSLTTLPDVCGSDTLNGEEVKLVAAVAGALCCEKLPEGDECESETVSSRNETESRSNEIPSENVHVESTCVSEGIVEVTDKDGASKRLLTCDKGHLLAVETEYVSSALKEFVEKYEFVKKEIFPNKKIFKEKTTVSRNITDQDITEFWKRYRNIFSKDKERLWDNLLVGLKKYYGVLKERHRLNTETRSLRKQNTEMRRLLSKHTTEVILYNN</sequence>
<feature type="coiled-coil region" evidence="3">
    <location>
        <begin position="246"/>
        <end position="273"/>
    </location>
</feature>
<dbReference type="GO" id="GO:0005858">
    <property type="term" value="C:axonemal dynein complex"/>
    <property type="evidence" value="ECO:0007669"/>
    <property type="project" value="InterPro"/>
</dbReference>
<dbReference type="PANTHER" id="PTHR21625:SF1">
    <property type="entry name" value="DYNEIN REGULATORY COMPLEX PROTEIN 1"/>
    <property type="match status" value="1"/>
</dbReference>
<gene>
    <name evidence="7" type="ORF">WN48_02753</name>
</gene>
<feature type="domain" description="Dynein regulatory complex protein 1/2 N-terminal" evidence="5">
    <location>
        <begin position="86"/>
        <end position="187"/>
    </location>
</feature>
<evidence type="ECO:0008006" key="9">
    <source>
        <dbReference type="Google" id="ProtNLM"/>
    </source>
</evidence>
<dbReference type="Proteomes" id="UP000250275">
    <property type="component" value="Unassembled WGS sequence"/>
</dbReference>
<evidence type="ECO:0000256" key="3">
    <source>
        <dbReference type="SAM" id="Coils"/>
    </source>
</evidence>
<feature type="domain" description="Dynein regulatory complex protein 1 C-terminal" evidence="6">
    <location>
        <begin position="707"/>
        <end position="764"/>
    </location>
</feature>
<evidence type="ECO:0000259" key="6">
    <source>
        <dbReference type="Pfam" id="PF14775"/>
    </source>
</evidence>
<proteinExistence type="inferred from homology"/>
<name>A0A310SEY4_9HYME</name>
<dbReference type="Pfam" id="PF14775">
    <property type="entry name" value="NYD-SP28_assoc"/>
    <property type="match status" value="1"/>
</dbReference>
<dbReference type="PANTHER" id="PTHR21625">
    <property type="entry name" value="NYD-SP28 PROTEIN"/>
    <property type="match status" value="1"/>
</dbReference>
<feature type="compositionally biased region" description="Basic and acidic residues" evidence="4">
    <location>
        <begin position="1"/>
        <end position="16"/>
    </location>
</feature>
<evidence type="ECO:0000313" key="7">
    <source>
        <dbReference type="EMBL" id="OAD52188.1"/>
    </source>
</evidence>
<reference evidence="7 8" key="1">
    <citation type="submission" date="2015-07" db="EMBL/GenBank/DDBJ databases">
        <title>The genome of Eufriesea mexicana.</title>
        <authorList>
            <person name="Pan H."/>
            <person name="Kapheim K."/>
        </authorList>
    </citation>
    <scope>NUCLEOTIDE SEQUENCE [LARGE SCALE GENOMIC DNA]</scope>
    <source>
        <strain evidence="7">0111107269</strain>
        <tissue evidence="7">Whole body</tissue>
    </source>
</reference>
<dbReference type="Pfam" id="PF14772">
    <property type="entry name" value="NYD-SP28"/>
    <property type="match status" value="1"/>
</dbReference>
<evidence type="ECO:0000259" key="5">
    <source>
        <dbReference type="Pfam" id="PF14772"/>
    </source>
</evidence>
<dbReference type="OrthoDB" id="10260459at2759"/>
<feature type="region of interest" description="Disordered" evidence="4">
    <location>
        <begin position="1"/>
        <end position="23"/>
    </location>
</feature>
<feature type="coiled-coil region" evidence="3">
    <location>
        <begin position="319"/>
        <end position="371"/>
    </location>
</feature>
<evidence type="ECO:0000256" key="1">
    <source>
        <dbReference type="ARBA" id="ARBA00009688"/>
    </source>
</evidence>
<dbReference type="GO" id="GO:0070286">
    <property type="term" value="P:axonemal dynein complex assembly"/>
    <property type="evidence" value="ECO:0007669"/>
    <property type="project" value="InterPro"/>
</dbReference>
<dbReference type="EMBL" id="KQ776753">
    <property type="protein sequence ID" value="OAD52188.1"/>
    <property type="molecule type" value="Genomic_DNA"/>
</dbReference>
<protein>
    <recommendedName>
        <fullName evidence="9">Dynein regulatory complex protein 1</fullName>
    </recommendedName>
</protein>
<keyword evidence="2 3" id="KW-0175">Coiled coil</keyword>
<dbReference type="GO" id="GO:0003352">
    <property type="term" value="P:regulation of cilium movement"/>
    <property type="evidence" value="ECO:0007669"/>
    <property type="project" value="TreeGrafter"/>
</dbReference>
<dbReference type="InterPro" id="IPR029440">
    <property type="entry name" value="DRC1_C"/>
</dbReference>
<feature type="region of interest" description="Disordered" evidence="4">
    <location>
        <begin position="603"/>
        <end position="623"/>
    </location>
</feature>
<organism evidence="7 8">
    <name type="scientific">Eufriesea mexicana</name>
    <dbReference type="NCBI Taxonomy" id="516756"/>
    <lineage>
        <taxon>Eukaryota</taxon>
        <taxon>Metazoa</taxon>
        <taxon>Ecdysozoa</taxon>
        <taxon>Arthropoda</taxon>
        <taxon>Hexapoda</taxon>
        <taxon>Insecta</taxon>
        <taxon>Pterygota</taxon>
        <taxon>Neoptera</taxon>
        <taxon>Endopterygota</taxon>
        <taxon>Hymenoptera</taxon>
        <taxon>Apocrita</taxon>
        <taxon>Aculeata</taxon>
        <taxon>Apoidea</taxon>
        <taxon>Anthophila</taxon>
        <taxon>Apidae</taxon>
        <taxon>Eufriesea</taxon>
    </lineage>
</organism>
<dbReference type="InterPro" id="IPR039505">
    <property type="entry name" value="DRC1/2_N"/>
</dbReference>
<accession>A0A310SEY4</accession>
<keyword evidence="8" id="KW-1185">Reference proteome</keyword>
<evidence type="ECO:0000313" key="8">
    <source>
        <dbReference type="Proteomes" id="UP000250275"/>
    </source>
</evidence>